<reference evidence="2 3" key="1">
    <citation type="journal article" date="2016" name="Nat. Commun.">
        <title>Thousands of microbial genomes shed light on interconnected biogeochemical processes in an aquifer system.</title>
        <authorList>
            <person name="Anantharaman K."/>
            <person name="Brown C.T."/>
            <person name="Hug L.A."/>
            <person name="Sharon I."/>
            <person name="Castelle C.J."/>
            <person name="Probst A.J."/>
            <person name="Thomas B.C."/>
            <person name="Singh A."/>
            <person name="Wilkins M.J."/>
            <person name="Karaoz U."/>
            <person name="Brodie E.L."/>
            <person name="Williams K.H."/>
            <person name="Hubbard S.S."/>
            <person name="Banfield J.F."/>
        </authorList>
    </citation>
    <scope>NUCLEOTIDE SEQUENCE [LARGE SCALE GENOMIC DNA]</scope>
</reference>
<dbReference type="GO" id="GO:0003677">
    <property type="term" value="F:DNA binding"/>
    <property type="evidence" value="ECO:0007669"/>
    <property type="project" value="InterPro"/>
</dbReference>
<sequence length="66" mass="7843">MMIDPDTIPKLMTTDELAAFFKVSKTTIYRLISGREISFFKVRRQILFSKEHVLVYLQKNYIESIK</sequence>
<dbReference type="EMBL" id="MFFV01000034">
    <property type="protein sequence ID" value="OGF19325.1"/>
    <property type="molecule type" value="Genomic_DNA"/>
</dbReference>
<proteinExistence type="predicted"/>
<evidence type="ECO:0000259" key="1">
    <source>
        <dbReference type="Pfam" id="PF12728"/>
    </source>
</evidence>
<dbReference type="Pfam" id="PF12728">
    <property type="entry name" value="HTH_17"/>
    <property type="match status" value="1"/>
</dbReference>
<evidence type="ECO:0000313" key="2">
    <source>
        <dbReference type="EMBL" id="OGF19325.1"/>
    </source>
</evidence>
<dbReference type="InterPro" id="IPR041657">
    <property type="entry name" value="HTH_17"/>
</dbReference>
<dbReference type="Proteomes" id="UP000177878">
    <property type="component" value="Unassembled WGS sequence"/>
</dbReference>
<accession>A0A1F5RY42</accession>
<comment type="caution">
    <text evidence="2">The sequence shown here is derived from an EMBL/GenBank/DDBJ whole genome shotgun (WGS) entry which is preliminary data.</text>
</comment>
<dbReference type="AlphaFoldDB" id="A0A1F5RY42"/>
<name>A0A1F5RY42_9BACT</name>
<dbReference type="InterPro" id="IPR009061">
    <property type="entry name" value="DNA-bd_dom_put_sf"/>
</dbReference>
<protein>
    <recommendedName>
        <fullName evidence="1">Helix-turn-helix domain-containing protein</fullName>
    </recommendedName>
</protein>
<gene>
    <name evidence="2" type="ORF">A3I35_02990</name>
</gene>
<dbReference type="SUPFAM" id="SSF46955">
    <property type="entry name" value="Putative DNA-binding domain"/>
    <property type="match status" value="1"/>
</dbReference>
<organism evidence="2 3">
    <name type="scientific">Candidatus Falkowbacteria bacterium RIFCSPLOWO2_02_FULL_45_15</name>
    <dbReference type="NCBI Taxonomy" id="1797988"/>
    <lineage>
        <taxon>Bacteria</taxon>
        <taxon>Candidatus Falkowiibacteriota</taxon>
    </lineage>
</organism>
<evidence type="ECO:0000313" key="3">
    <source>
        <dbReference type="Proteomes" id="UP000177878"/>
    </source>
</evidence>
<feature type="domain" description="Helix-turn-helix" evidence="1">
    <location>
        <begin position="11"/>
        <end position="60"/>
    </location>
</feature>
<dbReference type="NCBIfam" id="TIGR01764">
    <property type="entry name" value="excise"/>
    <property type="match status" value="1"/>
</dbReference>
<dbReference type="STRING" id="1797988.A3I35_02990"/>
<dbReference type="InterPro" id="IPR010093">
    <property type="entry name" value="SinI_DNA-bd"/>
</dbReference>